<evidence type="ECO:0000313" key="4">
    <source>
        <dbReference type="Proteomes" id="UP000319143"/>
    </source>
</evidence>
<evidence type="ECO:0000259" key="2">
    <source>
        <dbReference type="PROSITE" id="PS50883"/>
    </source>
</evidence>
<proteinExistence type="predicted"/>
<feature type="domain" description="EAL" evidence="2">
    <location>
        <begin position="142"/>
        <end position="380"/>
    </location>
</feature>
<dbReference type="PROSITE" id="PS50883">
    <property type="entry name" value="EAL"/>
    <property type="match status" value="1"/>
</dbReference>
<dbReference type="PANTHER" id="PTHR33121:SF76">
    <property type="entry name" value="SIGNALING PROTEIN"/>
    <property type="match status" value="1"/>
</dbReference>
<dbReference type="Pfam" id="PF00498">
    <property type="entry name" value="FHA"/>
    <property type="match status" value="1"/>
</dbReference>
<dbReference type="InterPro" id="IPR035919">
    <property type="entry name" value="EAL_sf"/>
</dbReference>
<dbReference type="SMART" id="SM00052">
    <property type="entry name" value="EAL"/>
    <property type="match status" value="1"/>
</dbReference>
<dbReference type="GO" id="GO:0071111">
    <property type="term" value="F:cyclic-guanylate-specific phosphodiesterase activity"/>
    <property type="evidence" value="ECO:0007669"/>
    <property type="project" value="UniProtKB-EC"/>
</dbReference>
<dbReference type="Gene3D" id="3.20.20.450">
    <property type="entry name" value="EAL domain"/>
    <property type="match status" value="1"/>
</dbReference>
<name>A0A5C6DKN8_9BACT</name>
<dbReference type="AlphaFoldDB" id="A0A5C6DKN8"/>
<dbReference type="SUPFAM" id="SSF141868">
    <property type="entry name" value="EAL domain-like"/>
    <property type="match status" value="1"/>
</dbReference>
<dbReference type="Proteomes" id="UP000319143">
    <property type="component" value="Unassembled WGS sequence"/>
</dbReference>
<dbReference type="InterPro" id="IPR050706">
    <property type="entry name" value="Cyclic-di-GMP_PDE-like"/>
</dbReference>
<dbReference type="PROSITE" id="PS50006">
    <property type="entry name" value="FHA_DOMAIN"/>
    <property type="match status" value="1"/>
</dbReference>
<sequence>MNVICMPTIDNLTLERLRRSTALVEDVWFLSGPTQPGETIIHLPIDDEPYVIGRKPGVSLRLQFRTVSGQHASLSVKEGGLWLTDLGSTNGTYINGKRVVPKQPVKIGEEELIHFAEAPFRVYRQSATGATNGTYAENICDQALALVQFDRLMAERLVKPHFQTIVDLTTGTHEIIGHEILGRGSVFGLESVGAMFHAAEQLSLEVELSRLLRWEGIRVGRDFPEGPQLFVNTHPKEMDDCAGLIESLVQTREMAGNANIVLEIHESTVTDRAVMKDLVAALDEQDIKLAYDDFGSGQARLAELIEARPHIVKFDISLIRDIDTADSCRRKMLSNLVNMVCDLDIMALAEGVETEAESETCTELGFHLGQGYYYGRPAPA</sequence>
<accession>A0A5C6DKN8</accession>
<keyword evidence="4" id="KW-1185">Reference proteome</keyword>
<reference evidence="3 4" key="1">
    <citation type="submission" date="2019-02" db="EMBL/GenBank/DDBJ databases">
        <title>Deep-cultivation of Planctomycetes and their phenomic and genomic characterization uncovers novel biology.</title>
        <authorList>
            <person name="Wiegand S."/>
            <person name="Jogler M."/>
            <person name="Boedeker C."/>
            <person name="Pinto D."/>
            <person name="Vollmers J."/>
            <person name="Rivas-Marin E."/>
            <person name="Kohn T."/>
            <person name="Peeters S.H."/>
            <person name="Heuer A."/>
            <person name="Rast P."/>
            <person name="Oberbeckmann S."/>
            <person name="Bunk B."/>
            <person name="Jeske O."/>
            <person name="Meyerdierks A."/>
            <person name="Storesund J.E."/>
            <person name="Kallscheuer N."/>
            <person name="Luecker S."/>
            <person name="Lage O.M."/>
            <person name="Pohl T."/>
            <person name="Merkel B.J."/>
            <person name="Hornburger P."/>
            <person name="Mueller R.-W."/>
            <person name="Bruemmer F."/>
            <person name="Labrenz M."/>
            <person name="Spormann A.M."/>
            <person name="Op Den Camp H."/>
            <person name="Overmann J."/>
            <person name="Amann R."/>
            <person name="Jetten M.S.M."/>
            <person name="Mascher T."/>
            <person name="Medema M.H."/>
            <person name="Devos D.P."/>
            <person name="Kaster A.-K."/>
            <person name="Ovreas L."/>
            <person name="Rohde M."/>
            <person name="Galperin M.Y."/>
            <person name="Jogler C."/>
        </authorList>
    </citation>
    <scope>NUCLEOTIDE SEQUENCE [LARGE SCALE GENOMIC DNA]</scope>
    <source>
        <strain evidence="3 4">Poly41</strain>
    </source>
</reference>
<keyword evidence="3" id="KW-0378">Hydrolase</keyword>
<dbReference type="InterPro" id="IPR001633">
    <property type="entry name" value="EAL_dom"/>
</dbReference>
<dbReference type="SUPFAM" id="SSF49879">
    <property type="entry name" value="SMAD/FHA domain"/>
    <property type="match status" value="1"/>
</dbReference>
<dbReference type="Gene3D" id="2.60.200.20">
    <property type="match status" value="1"/>
</dbReference>
<dbReference type="EMBL" id="SJPV01000006">
    <property type="protein sequence ID" value="TWU36201.1"/>
    <property type="molecule type" value="Genomic_DNA"/>
</dbReference>
<dbReference type="Pfam" id="PF00563">
    <property type="entry name" value="EAL"/>
    <property type="match status" value="1"/>
</dbReference>
<comment type="caution">
    <text evidence="3">The sequence shown here is derived from an EMBL/GenBank/DDBJ whole genome shotgun (WGS) entry which is preliminary data.</text>
</comment>
<dbReference type="InterPro" id="IPR000253">
    <property type="entry name" value="FHA_dom"/>
</dbReference>
<gene>
    <name evidence="3" type="primary">adrB</name>
    <name evidence="3" type="ORF">Poly41_39550</name>
</gene>
<dbReference type="CDD" id="cd00060">
    <property type="entry name" value="FHA"/>
    <property type="match status" value="1"/>
</dbReference>
<dbReference type="InterPro" id="IPR008984">
    <property type="entry name" value="SMAD_FHA_dom_sf"/>
</dbReference>
<organism evidence="3 4">
    <name type="scientific">Novipirellula artificiosorum</name>
    <dbReference type="NCBI Taxonomy" id="2528016"/>
    <lineage>
        <taxon>Bacteria</taxon>
        <taxon>Pseudomonadati</taxon>
        <taxon>Planctomycetota</taxon>
        <taxon>Planctomycetia</taxon>
        <taxon>Pirellulales</taxon>
        <taxon>Pirellulaceae</taxon>
        <taxon>Novipirellula</taxon>
    </lineage>
</organism>
<dbReference type="PANTHER" id="PTHR33121">
    <property type="entry name" value="CYCLIC DI-GMP PHOSPHODIESTERASE PDEF"/>
    <property type="match status" value="1"/>
</dbReference>
<protein>
    <submittedName>
        <fullName evidence="3">Putative cyclic-di-GMP phosphodiesterase AdrB</fullName>
        <ecNumber evidence="3">3.1.4.52</ecNumber>
    </submittedName>
</protein>
<dbReference type="SMART" id="SM00240">
    <property type="entry name" value="FHA"/>
    <property type="match status" value="1"/>
</dbReference>
<feature type="domain" description="FHA" evidence="1">
    <location>
        <begin position="50"/>
        <end position="99"/>
    </location>
</feature>
<dbReference type="EC" id="3.1.4.52" evidence="3"/>
<dbReference type="CDD" id="cd01948">
    <property type="entry name" value="EAL"/>
    <property type="match status" value="1"/>
</dbReference>
<evidence type="ECO:0000259" key="1">
    <source>
        <dbReference type="PROSITE" id="PS50006"/>
    </source>
</evidence>
<evidence type="ECO:0000313" key="3">
    <source>
        <dbReference type="EMBL" id="TWU36201.1"/>
    </source>
</evidence>